<evidence type="ECO:0000313" key="2">
    <source>
        <dbReference type="Proteomes" id="UP000309389"/>
    </source>
</evidence>
<comment type="caution">
    <text evidence="1">The sequence shown here is derived from an EMBL/GenBank/DDBJ whole genome shotgun (WGS) entry which is preliminary data.</text>
</comment>
<name>A0A4T3F2H4_9SPHN</name>
<keyword evidence="2" id="KW-1185">Reference proteome</keyword>
<sequence length="98" mass="11119">MKSYRPGSAGMVPAQPGTYLAHLYFDDAQVELVKSHVVGWQVSAERELTPLVVDPAAVTNQDWFVIQPDGRVECSDGRCWIDTETWISEERRRRRDAA</sequence>
<evidence type="ECO:0000313" key="1">
    <source>
        <dbReference type="EMBL" id="TIX50280.1"/>
    </source>
</evidence>
<gene>
    <name evidence="1" type="ORF">E5222_08320</name>
</gene>
<dbReference type="EMBL" id="SSHH01000002">
    <property type="protein sequence ID" value="TIX50280.1"/>
    <property type="molecule type" value="Genomic_DNA"/>
</dbReference>
<reference evidence="1 2" key="1">
    <citation type="submission" date="2019-04" db="EMBL/GenBank/DDBJ databases">
        <title>Altererythrobacter aquimixticola sp. nov., isolated from sediment of junction between the ocean and a freshwater spring.</title>
        <authorList>
            <person name="Yoon J.-H."/>
        </authorList>
    </citation>
    <scope>NUCLEOTIDE SEQUENCE [LARGE SCALE GENOMIC DNA]</scope>
    <source>
        <strain evidence="1 2">SSKS-13</strain>
    </source>
</reference>
<dbReference type="RefSeq" id="WP_136693300.1">
    <property type="nucleotide sequence ID" value="NZ_SSHH01000002.1"/>
</dbReference>
<protein>
    <submittedName>
        <fullName evidence="1">Uncharacterized protein</fullName>
    </submittedName>
</protein>
<dbReference type="OrthoDB" id="7408533at2"/>
<organism evidence="1 2">
    <name type="scientific">Alteraurantiacibacter aquimixticola</name>
    <dbReference type="NCBI Taxonomy" id="2489173"/>
    <lineage>
        <taxon>Bacteria</taxon>
        <taxon>Pseudomonadati</taxon>
        <taxon>Pseudomonadota</taxon>
        <taxon>Alphaproteobacteria</taxon>
        <taxon>Sphingomonadales</taxon>
        <taxon>Erythrobacteraceae</taxon>
        <taxon>Alteraurantiacibacter</taxon>
    </lineage>
</organism>
<dbReference type="AlphaFoldDB" id="A0A4T3F2H4"/>
<dbReference type="Proteomes" id="UP000309389">
    <property type="component" value="Unassembled WGS sequence"/>
</dbReference>
<accession>A0A4T3F2H4</accession>
<proteinExistence type="predicted"/>